<dbReference type="AlphaFoldDB" id="A0A6J5JT82"/>
<feature type="binding site" evidence="1">
    <location>
        <position position="81"/>
    </location>
    <ligand>
        <name>Mg(2+)</name>
        <dbReference type="ChEBI" id="CHEBI:18420"/>
        <label>1</label>
    </ligand>
</feature>
<accession>A0A6J5JT82</accession>
<sequence>MPVNQTSGVPVSSVLENAVVNSALWAAAGDALGWITELADSRAVRRRVGAETVQEPIEWKRKIGGVSGAQVTLPAGTYSDDTQLRLAVSRAIRGDGTFDVELFAKVELTVWPAYALGAGRGSKAAAANLAKRDVNWFSNFFSSGDRRTYIEGGGNGAAMRIQPHVWKWGAGTAREYLTDVIRDSLTTHGHMLGVCGAVFHADCLSFVLRNREVPGPEEWMRFVDGWADIEDIVNEDYQLGRFWLSAWEQASSVKLRAAIESVSKETRQYILKLRELSPNWERTYSECLKIVDGFGSRQGAGTNTALAAAFLGWTGQDAPAADVLRCAANTLGSDTDTIGTMVGAMLGAVSQEEPSWHIQDRDYIASQARRMAALARGEGDSSFVYPDLIDWQPPTTQSDAVAEVNGRPALAGLGYLDSRGSSWKSGDFAYEWFDLEFGQTVLCKRRAKALKPMDEKLMPPVTMESAVPTTLITKDTSSFERGTKFARDERAPHERQPHIENKPPSQRTNTHARPTRDLFDEVAPPSAQQPQPHLVEKDLANASPEKTLPSDLDALTDVAIRSGFDPTVIGECLLKCVDAQGGVERGIAFSSIVAKAFLARKRRRS</sequence>
<feature type="binding site" evidence="1">
    <location>
        <position position="337"/>
    </location>
    <ligand>
        <name>Mg(2+)</name>
        <dbReference type="ChEBI" id="CHEBI:18420"/>
        <label>1</label>
    </ligand>
</feature>
<evidence type="ECO:0008006" key="5">
    <source>
        <dbReference type="Google" id="ProtNLM"/>
    </source>
</evidence>
<keyword evidence="1" id="KW-0460">Magnesium</keyword>
<feature type="compositionally biased region" description="Basic and acidic residues" evidence="2">
    <location>
        <begin position="477"/>
        <end position="501"/>
    </location>
</feature>
<evidence type="ECO:0000256" key="2">
    <source>
        <dbReference type="SAM" id="MobiDB-lite"/>
    </source>
</evidence>
<reference evidence="3 4" key="1">
    <citation type="submission" date="2020-04" db="EMBL/GenBank/DDBJ databases">
        <authorList>
            <person name="Depoorter E."/>
        </authorList>
    </citation>
    <scope>NUCLEOTIDE SEQUENCE [LARGE SCALE GENOMIC DNA]</scope>
    <source>
        <strain evidence="3 4">BCC0132</strain>
    </source>
</reference>
<dbReference type="Gene3D" id="1.10.4080.10">
    <property type="entry name" value="ADP-ribosylation/Crystallin J1"/>
    <property type="match status" value="1"/>
</dbReference>
<keyword evidence="1" id="KW-0479">Metal-binding</keyword>
<feature type="binding site" evidence="1">
    <location>
        <position position="80"/>
    </location>
    <ligand>
        <name>Mg(2+)</name>
        <dbReference type="ChEBI" id="CHEBI:18420"/>
        <label>1</label>
    </ligand>
</feature>
<dbReference type="InterPro" id="IPR036705">
    <property type="entry name" value="Ribosyl_crysJ1_sf"/>
</dbReference>
<dbReference type="InterPro" id="IPR005502">
    <property type="entry name" value="Ribosyl_crysJ1"/>
</dbReference>
<name>A0A6J5JT82_9BURK</name>
<feature type="binding site" evidence="1">
    <location>
        <position position="334"/>
    </location>
    <ligand>
        <name>Mg(2+)</name>
        <dbReference type="ChEBI" id="CHEBI:18420"/>
        <label>1</label>
    </ligand>
</feature>
<dbReference type="GO" id="GO:0046872">
    <property type="term" value="F:metal ion binding"/>
    <property type="evidence" value="ECO:0007669"/>
    <property type="project" value="UniProtKB-KW"/>
</dbReference>
<proteinExistence type="predicted"/>
<dbReference type="SUPFAM" id="SSF101478">
    <property type="entry name" value="ADP-ribosylglycohydrolase"/>
    <property type="match status" value="1"/>
</dbReference>
<dbReference type="PANTHER" id="PTHR16222:SF12">
    <property type="entry name" value="ADP-RIBOSYLGLYCOHYDROLASE-RELATED"/>
    <property type="match status" value="1"/>
</dbReference>
<feature type="compositionally biased region" description="Polar residues" evidence="2">
    <location>
        <begin position="503"/>
        <end position="512"/>
    </location>
</feature>
<dbReference type="InterPro" id="IPR050792">
    <property type="entry name" value="ADP-ribosylglycohydrolase"/>
</dbReference>
<feature type="region of interest" description="Disordered" evidence="2">
    <location>
        <begin position="477"/>
        <end position="512"/>
    </location>
</feature>
<feature type="binding site" evidence="1">
    <location>
        <position position="336"/>
    </location>
    <ligand>
        <name>Mg(2+)</name>
        <dbReference type="ChEBI" id="CHEBI:18420"/>
        <label>1</label>
    </ligand>
</feature>
<evidence type="ECO:0000313" key="3">
    <source>
        <dbReference type="EMBL" id="CAB3975182.1"/>
    </source>
</evidence>
<gene>
    <name evidence="3" type="ORF">BCO9919_06656</name>
</gene>
<dbReference type="PANTHER" id="PTHR16222">
    <property type="entry name" value="ADP-RIBOSYLGLYCOHYDROLASE"/>
    <property type="match status" value="1"/>
</dbReference>
<organism evidence="3 4">
    <name type="scientific">Burkholderia cenocepacia</name>
    <dbReference type="NCBI Taxonomy" id="95486"/>
    <lineage>
        <taxon>Bacteria</taxon>
        <taxon>Pseudomonadati</taxon>
        <taxon>Pseudomonadota</taxon>
        <taxon>Betaproteobacteria</taxon>
        <taxon>Burkholderiales</taxon>
        <taxon>Burkholderiaceae</taxon>
        <taxon>Burkholderia</taxon>
        <taxon>Burkholderia cepacia complex</taxon>
    </lineage>
</organism>
<evidence type="ECO:0000256" key="1">
    <source>
        <dbReference type="PIRSR" id="PIRSR605502-1"/>
    </source>
</evidence>
<dbReference type="Pfam" id="PF03747">
    <property type="entry name" value="ADP_ribosyl_GH"/>
    <property type="match status" value="1"/>
</dbReference>
<feature type="binding site" evidence="1">
    <location>
        <position position="79"/>
    </location>
    <ligand>
        <name>Mg(2+)</name>
        <dbReference type="ChEBI" id="CHEBI:18420"/>
        <label>1</label>
    </ligand>
</feature>
<dbReference type="EMBL" id="CABWIK020000068">
    <property type="protein sequence ID" value="CAB3975182.1"/>
    <property type="molecule type" value="Genomic_DNA"/>
</dbReference>
<evidence type="ECO:0000313" key="4">
    <source>
        <dbReference type="Proteomes" id="UP000494322"/>
    </source>
</evidence>
<dbReference type="Proteomes" id="UP000494322">
    <property type="component" value="Unassembled WGS sequence"/>
</dbReference>
<comment type="cofactor">
    <cofactor evidence="1">
        <name>Mg(2+)</name>
        <dbReference type="ChEBI" id="CHEBI:18420"/>
    </cofactor>
    <text evidence="1">Binds 2 magnesium ions per subunit.</text>
</comment>
<protein>
    <recommendedName>
        <fullName evidence="5">ADP-ribosylglycohydrolase</fullName>
    </recommendedName>
</protein>